<reference evidence="8 9" key="1">
    <citation type="submission" date="2020-08" db="EMBL/GenBank/DDBJ databases">
        <title>Genomic Encyclopedia of Type Strains, Phase IV (KMG-IV): sequencing the most valuable type-strain genomes for metagenomic binning, comparative biology and taxonomic classification.</title>
        <authorList>
            <person name="Goeker M."/>
        </authorList>
    </citation>
    <scope>NUCLEOTIDE SEQUENCE [LARGE SCALE GENOMIC DNA]</scope>
    <source>
        <strain evidence="8 9">DSM 23562</strain>
    </source>
</reference>
<evidence type="ECO:0000313" key="8">
    <source>
        <dbReference type="EMBL" id="MBB6052870.1"/>
    </source>
</evidence>
<evidence type="ECO:0000259" key="6">
    <source>
        <dbReference type="Pfam" id="PF04542"/>
    </source>
</evidence>
<gene>
    <name evidence="8" type="ORF">HNQ39_004691</name>
</gene>
<evidence type="ECO:0000256" key="3">
    <source>
        <dbReference type="ARBA" id="ARBA00023082"/>
    </source>
</evidence>
<dbReference type="Pfam" id="PF04542">
    <property type="entry name" value="Sigma70_r2"/>
    <property type="match status" value="1"/>
</dbReference>
<dbReference type="InterPro" id="IPR013249">
    <property type="entry name" value="RNA_pol_sigma70_r4_t2"/>
</dbReference>
<feature type="domain" description="RNA polymerase sigma-70 region 2" evidence="6">
    <location>
        <begin position="27"/>
        <end position="86"/>
    </location>
</feature>
<comment type="caution">
    <text evidence="8">The sequence shown here is derived from an EMBL/GenBank/DDBJ whole genome shotgun (WGS) entry which is preliminary data.</text>
</comment>
<evidence type="ECO:0000256" key="2">
    <source>
        <dbReference type="ARBA" id="ARBA00023015"/>
    </source>
</evidence>
<dbReference type="Proteomes" id="UP000520814">
    <property type="component" value="Unassembled WGS sequence"/>
</dbReference>
<evidence type="ECO:0000256" key="5">
    <source>
        <dbReference type="ARBA" id="ARBA00023163"/>
    </source>
</evidence>
<dbReference type="Pfam" id="PF08281">
    <property type="entry name" value="Sigma70_r4_2"/>
    <property type="match status" value="1"/>
</dbReference>
<name>A0A7W9SV14_ARMRO</name>
<proteinExistence type="inferred from homology"/>
<dbReference type="InterPro" id="IPR013325">
    <property type="entry name" value="RNA_pol_sigma_r2"/>
</dbReference>
<dbReference type="PANTHER" id="PTHR43133:SF8">
    <property type="entry name" value="RNA POLYMERASE SIGMA FACTOR HI_1459-RELATED"/>
    <property type="match status" value="1"/>
</dbReference>
<dbReference type="EMBL" id="JACHGW010000004">
    <property type="protein sequence ID" value="MBB6052870.1"/>
    <property type="molecule type" value="Genomic_DNA"/>
</dbReference>
<keyword evidence="4" id="KW-0238">DNA-binding</keyword>
<dbReference type="NCBIfam" id="TIGR02937">
    <property type="entry name" value="sigma70-ECF"/>
    <property type="match status" value="1"/>
</dbReference>
<dbReference type="GO" id="GO:0006352">
    <property type="term" value="P:DNA-templated transcription initiation"/>
    <property type="evidence" value="ECO:0007669"/>
    <property type="project" value="InterPro"/>
</dbReference>
<dbReference type="AlphaFoldDB" id="A0A7W9SV14"/>
<evidence type="ECO:0000259" key="7">
    <source>
        <dbReference type="Pfam" id="PF08281"/>
    </source>
</evidence>
<dbReference type="InterPro" id="IPR014284">
    <property type="entry name" value="RNA_pol_sigma-70_dom"/>
</dbReference>
<dbReference type="GO" id="GO:0003677">
    <property type="term" value="F:DNA binding"/>
    <property type="evidence" value="ECO:0007669"/>
    <property type="project" value="UniProtKB-KW"/>
</dbReference>
<comment type="similarity">
    <text evidence="1">Belongs to the sigma-70 factor family. ECF subfamily.</text>
</comment>
<dbReference type="CDD" id="cd06171">
    <property type="entry name" value="Sigma70_r4"/>
    <property type="match status" value="1"/>
</dbReference>
<dbReference type="InterPro" id="IPR036388">
    <property type="entry name" value="WH-like_DNA-bd_sf"/>
</dbReference>
<dbReference type="InterPro" id="IPR007627">
    <property type="entry name" value="RNA_pol_sigma70_r2"/>
</dbReference>
<accession>A0A7W9SV14</accession>
<evidence type="ECO:0000313" key="9">
    <source>
        <dbReference type="Proteomes" id="UP000520814"/>
    </source>
</evidence>
<keyword evidence="9" id="KW-1185">Reference proteome</keyword>
<dbReference type="PANTHER" id="PTHR43133">
    <property type="entry name" value="RNA POLYMERASE ECF-TYPE SIGMA FACTO"/>
    <property type="match status" value="1"/>
</dbReference>
<evidence type="ECO:0000256" key="1">
    <source>
        <dbReference type="ARBA" id="ARBA00010641"/>
    </source>
</evidence>
<dbReference type="SUPFAM" id="SSF88659">
    <property type="entry name" value="Sigma3 and sigma4 domains of RNA polymerase sigma factors"/>
    <property type="match status" value="1"/>
</dbReference>
<feature type="domain" description="RNA polymerase sigma factor 70 region 4 type 2" evidence="7">
    <location>
        <begin position="122"/>
        <end position="173"/>
    </location>
</feature>
<keyword evidence="3" id="KW-0731">Sigma factor</keyword>
<dbReference type="InterPro" id="IPR039425">
    <property type="entry name" value="RNA_pol_sigma-70-like"/>
</dbReference>
<dbReference type="SUPFAM" id="SSF88946">
    <property type="entry name" value="Sigma2 domain of RNA polymerase sigma factors"/>
    <property type="match status" value="1"/>
</dbReference>
<protein>
    <submittedName>
        <fullName evidence="8">RNA polymerase sigma-70 factor (ECF subfamily)</fullName>
    </submittedName>
</protein>
<dbReference type="GO" id="GO:0016987">
    <property type="term" value="F:sigma factor activity"/>
    <property type="evidence" value="ECO:0007669"/>
    <property type="project" value="UniProtKB-KW"/>
</dbReference>
<dbReference type="RefSeq" id="WP_184202575.1">
    <property type="nucleotide sequence ID" value="NZ_JACHGW010000004.1"/>
</dbReference>
<keyword evidence="2" id="KW-0805">Transcription regulation</keyword>
<sequence length="191" mass="22421">MWRTRSSTTTQRHAEFDALVAKDWERFWRFAYRLTSDRDLAEDLLSETLIDAFSAFDRYRGEKFASWFFRMLTTNRIDMARKARRRQAESLDTVFSETEGKDIADNRENPELRLLNPLYSEPVQKALDALPLENRVAILLADVEGYDYVEIAQMLHIPIGTVRSRIFRGREKLRLALSQSTTPCAEERHEN</sequence>
<dbReference type="InterPro" id="IPR013324">
    <property type="entry name" value="RNA_pol_sigma_r3/r4-like"/>
</dbReference>
<organism evidence="8 9">
    <name type="scientific">Armatimonas rosea</name>
    <dbReference type="NCBI Taxonomy" id="685828"/>
    <lineage>
        <taxon>Bacteria</taxon>
        <taxon>Bacillati</taxon>
        <taxon>Armatimonadota</taxon>
        <taxon>Armatimonadia</taxon>
        <taxon>Armatimonadales</taxon>
        <taxon>Armatimonadaceae</taxon>
        <taxon>Armatimonas</taxon>
    </lineage>
</organism>
<keyword evidence="5" id="KW-0804">Transcription</keyword>
<dbReference type="Gene3D" id="1.10.10.10">
    <property type="entry name" value="Winged helix-like DNA-binding domain superfamily/Winged helix DNA-binding domain"/>
    <property type="match status" value="1"/>
</dbReference>
<dbReference type="Gene3D" id="1.10.1740.10">
    <property type="match status" value="1"/>
</dbReference>
<evidence type="ECO:0000256" key="4">
    <source>
        <dbReference type="ARBA" id="ARBA00023125"/>
    </source>
</evidence>